<sequence>MTRVSVLPSYVTETEGFTMTTRTTARRAALAGVALTAVLDLAACGSADHGSPSHDQPAAGTAAAGASAAGTPTRGPAAFGDADVMFAQMMIPHHRQAVEMAELAEARAADPEVKRLAAAIKAAQAPEIATMTGWLTGWGRPVPSPAPGHGHGMPEMDHEMPGMMSEADMTKLAGARGVGFDRQFLTMMIAHHEGAITMAREELAEGANPEAKALAQQIATSQQGEIDQMRKILGRL</sequence>
<protein>
    <submittedName>
        <fullName evidence="3">Uncharacterized conserved protein, DUF305 family</fullName>
    </submittedName>
</protein>
<dbReference type="PANTHER" id="PTHR36933:SF1">
    <property type="entry name" value="SLL0788 PROTEIN"/>
    <property type="match status" value="1"/>
</dbReference>
<dbReference type="AlphaFoldDB" id="A0A1C4X4L4"/>
<feature type="compositionally biased region" description="Low complexity" evidence="1">
    <location>
        <begin position="57"/>
        <end position="75"/>
    </location>
</feature>
<reference evidence="3 4" key="1">
    <citation type="submission" date="2016-06" db="EMBL/GenBank/DDBJ databases">
        <authorList>
            <person name="Kjaerup R.B."/>
            <person name="Dalgaard T.S."/>
            <person name="Juul-Madsen H.R."/>
        </authorList>
    </citation>
    <scope>NUCLEOTIDE SEQUENCE [LARGE SCALE GENOMIC DNA]</scope>
    <source>
        <strain evidence="3 4">DSM 45626</strain>
    </source>
</reference>
<dbReference type="Proteomes" id="UP000199375">
    <property type="component" value="Unassembled WGS sequence"/>
</dbReference>
<feature type="domain" description="DUF305" evidence="2">
    <location>
        <begin position="83"/>
        <end position="233"/>
    </location>
</feature>
<gene>
    <name evidence="3" type="ORF">GA0070558_121143</name>
</gene>
<dbReference type="Pfam" id="PF03713">
    <property type="entry name" value="DUF305"/>
    <property type="match status" value="1"/>
</dbReference>
<dbReference type="InterPro" id="IPR012347">
    <property type="entry name" value="Ferritin-like"/>
</dbReference>
<evidence type="ECO:0000313" key="4">
    <source>
        <dbReference type="Proteomes" id="UP000199375"/>
    </source>
</evidence>
<dbReference type="PANTHER" id="PTHR36933">
    <property type="entry name" value="SLL0788 PROTEIN"/>
    <property type="match status" value="1"/>
</dbReference>
<evidence type="ECO:0000313" key="3">
    <source>
        <dbReference type="EMBL" id="SCF03372.1"/>
    </source>
</evidence>
<proteinExistence type="predicted"/>
<accession>A0A1C4X4L4</accession>
<dbReference type="EMBL" id="FMCW01000021">
    <property type="protein sequence ID" value="SCF03372.1"/>
    <property type="molecule type" value="Genomic_DNA"/>
</dbReference>
<dbReference type="Gene3D" id="1.20.1260.10">
    <property type="match status" value="1"/>
</dbReference>
<evidence type="ECO:0000256" key="1">
    <source>
        <dbReference type="SAM" id="MobiDB-lite"/>
    </source>
</evidence>
<organism evidence="3 4">
    <name type="scientific">Micromonospora haikouensis</name>
    <dbReference type="NCBI Taxonomy" id="686309"/>
    <lineage>
        <taxon>Bacteria</taxon>
        <taxon>Bacillati</taxon>
        <taxon>Actinomycetota</taxon>
        <taxon>Actinomycetes</taxon>
        <taxon>Micromonosporales</taxon>
        <taxon>Micromonosporaceae</taxon>
        <taxon>Micromonospora</taxon>
    </lineage>
</organism>
<evidence type="ECO:0000259" key="2">
    <source>
        <dbReference type="Pfam" id="PF03713"/>
    </source>
</evidence>
<name>A0A1C4X4L4_9ACTN</name>
<dbReference type="InterPro" id="IPR005183">
    <property type="entry name" value="DUF305_CopM-like"/>
</dbReference>
<feature type="region of interest" description="Disordered" evidence="1">
    <location>
        <begin position="46"/>
        <end position="75"/>
    </location>
</feature>